<dbReference type="AlphaFoldDB" id="A0A6J4UHT1"/>
<dbReference type="EMBL" id="CADCWC010000389">
    <property type="protein sequence ID" value="CAA9549192.1"/>
    <property type="molecule type" value="Genomic_DNA"/>
</dbReference>
<organism evidence="1">
    <name type="scientific">uncultured Thermoleophilia bacterium</name>
    <dbReference type="NCBI Taxonomy" id="1497501"/>
    <lineage>
        <taxon>Bacteria</taxon>
        <taxon>Bacillati</taxon>
        <taxon>Actinomycetota</taxon>
        <taxon>Thermoleophilia</taxon>
        <taxon>environmental samples</taxon>
    </lineage>
</organism>
<feature type="non-terminal residue" evidence="1">
    <location>
        <position position="146"/>
    </location>
</feature>
<reference evidence="1" key="1">
    <citation type="submission" date="2020-02" db="EMBL/GenBank/DDBJ databases">
        <authorList>
            <person name="Meier V. D."/>
        </authorList>
    </citation>
    <scope>NUCLEOTIDE SEQUENCE</scope>
    <source>
        <strain evidence="1">AVDCRST_MAG79</strain>
    </source>
</reference>
<protein>
    <submittedName>
        <fullName evidence="1">Uncharacterized protein</fullName>
    </submittedName>
</protein>
<name>A0A6J4UHT1_9ACTN</name>
<gene>
    <name evidence="1" type="ORF">AVDCRST_MAG79-2555</name>
</gene>
<evidence type="ECO:0000313" key="1">
    <source>
        <dbReference type="EMBL" id="CAA9549192.1"/>
    </source>
</evidence>
<proteinExistence type="predicted"/>
<sequence length="146" mass="14477">MVGSSLRSALVAGRYRVDPRLLGGPGPAVAVDALAEESRVVRLLRLPSSALPALTEMVAAWDAAAAAGLPVIPVGGVVEDAALGPVLVLGPPAPRPLGPRPAGALAAEARVLGAALVAAGVPVGRLRAADLGLDDAGSLVFHTPPW</sequence>
<accession>A0A6J4UHT1</accession>